<evidence type="ECO:0000313" key="4">
    <source>
        <dbReference type="Proteomes" id="UP000253817"/>
    </source>
</evidence>
<feature type="transmembrane region" description="Helical" evidence="1">
    <location>
        <begin position="67"/>
        <end position="85"/>
    </location>
</feature>
<dbReference type="Proteomes" id="UP000270112">
    <property type="component" value="Unassembled WGS sequence"/>
</dbReference>
<dbReference type="Pfam" id="PF06541">
    <property type="entry name" value="ABC_trans_CmpB"/>
    <property type="match status" value="1"/>
</dbReference>
<dbReference type="EMBL" id="QICC01000041">
    <property type="protein sequence ID" value="RNM41315.1"/>
    <property type="molecule type" value="Genomic_DNA"/>
</dbReference>
<reference evidence="3" key="3">
    <citation type="journal article" date="2019" name="Microbiol. Resour. Announc.">
        <title>Draft Genome Sequences of Type Strains of Gordonibacter faecihominis, Paraeggerthella hongkongensis, Parvibacter caecicola,Slackia equolifaciens, Slackia faecicanis, and Slackia isoflavoniconvertens.</title>
        <authorList>
            <person name="Danylec N."/>
            <person name="Stoll D.A."/>
            <person name="Dotsch A."/>
            <person name="Huch M."/>
        </authorList>
    </citation>
    <scope>NUCLEOTIDE SEQUENCE</scope>
    <source>
        <strain evidence="3">DSM 16107</strain>
    </source>
</reference>
<feature type="transmembrane region" description="Helical" evidence="1">
    <location>
        <begin position="183"/>
        <end position="203"/>
    </location>
</feature>
<dbReference type="OrthoDB" id="3197222at2"/>
<dbReference type="Proteomes" id="UP000253817">
    <property type="component" value="Unassembled WGS sequence"/>
</dbReference>
<keyword evidence="1" id="KW-0472">Membrane</keyword>
<sequence>MRRRASCNPWRRERRCPRVRDRVFWRNLAVYFCVFSVAGHWMEIAYCSFMDLFGIVDEDSLVWADPLYPFLVYGVGVAVCAIVLVPLKERLLARRRTRRGAGAEFYLIAVVACLVMELVMGLLLNQPNELGEYPLWDNSVLPLNVLGQAWLVNDLALGAVAMLYTWAVYPLCERALAKVPARVMDAVALATVAGFAVLCAVKFS</sequence>
<organism evidence="3 5">
    <name type="scientific">Eggerthella sinensis</name>
    <dbReference type="NCBI Taxonomy" id="242230"/>
    <lineage>
        <taxon>Bacteria</taxon>
        <taxon>Bacillati</taxon>
        <taxon>Actinomycetota</taxon>
        <taxon>Coriobacteriia</taxon>
        <taxon>Eggerthellales</taxon>
        <taxon>Eggerthellaceae</taxon>
        <taxon>Eggerthella</taxon>
    </lineage>
</organism>
<gene>
    <name evidence="2" type="ORF">C1876_06815</name>
    <name evidence="3" type="ORF">DMP09_10295</name>
</gene>
<comment type="caution">
    <text evidence="3">The sequence shown here is derived from an EMBL/GenBank/DDBJ whole genome shotgun (WGS) entry which is preliminary data.</text>
</comment>
<proteinExistence type="predicted"/>
<evidence type="ECO:0000256" key="1">
    <source>
        <dbReference type="SAM" id="Phobius"/>
    </source>
</evidence>
<evidence type="ECO:0000313" key="5">
    <source>
        <dbReference type="Proteomes" id="UP000270112"/>
    </source>
</evidence>
<feature type="transmembrane region" description="Helical" evidence="1">
    <location>
        <begin position="105"/>
        <end position="125"/>
    </location>
</feature>
<reference evidence="2 4" key="1">
    <citation type="journal article" date="2018" name="Elife">
        <title>Discovery and characterization of a prevalent human gut bacterial enzyme sufficient for the inactivation of a family of plant toxins.</title>
        <authorList>
            <person name="Koppel N."/>
            <person name="Bisanz J.E."/>
            <person name="Pandelia M.E."/>
            <person name="Turnbaugh P.J."/>
            <person name="Balskus E.P."/>
        </authorList>
    </citation>
    <scope>NUCLEOTIDE SEQUENCE [LARGE SCALE GENOMIC DNA]</scope>
    <source>
        <strain evidence="2 4">DSM 16107</strain>
    </source>
</reference>
<reference evidence="5" key="2">
    <citation type="submission" date="2018-05" db="EMBL/GenBank/DDBJ databases">
        <title>Genome Sequencing of selected type strains of the family Eggerthellaceae.</title>
        <authorList>
            <person name="Danylec N."/>
            <person name="Stoll D.A."/>
            <person name="Doetsch A."/>
            <person name="Huch M."/>
        </authorList>
    </citation>
    <scope>NUCLEOTIDE SEQUENCE [LARGE SCALE GENOMIC DNA]</scope>
    <source>
        <strain evidence="5">DSM 16107</strain>
    </source>
</reference>
<dbReference type="EMBL" id="PPTT01000009">
    <property type="protein sequence ID" value="RDB69475.1"/>
    <property type="molecule type" value="Genomic_DNA"/>
</dbReference>
<dbReference type="InterPro" id="IPR010540">
    <property type="entry name" value="CmpB_TMEM229"/>
</dbReference>
<protein>
    <submittedName>
        <fullName evidence="3">Uncharacterized protein</fullName>
    </submittedName>
</protein>
<evidence type="ECO:0000313" key="2">
    <source>
        <dbReference type="EMBL" id="RDB69475.1"/>
    </source>
</evidence>
<feature type="transmembrane region" description="Helical" evidence="1">
    <location>
        <begin position="23"/>
        <end position="42"/>
    </location>
</feature>
<name>A0A3N0IWJ9_9ACTN</name>
<evidence type="ECO:0000313" key="3">
    <source>
        <dbReference type="EMBL" id="RNM41315.1"/>
    </source>
</evidence>
<keyword evidence="1" id="KW-1133">Transmembrane helix</keyword>
<dbReference type="AlphaFoldDB" id="A0A3N0IWJ9"/>
<accession>A0A3N0IWJ9</accession>
<keyword evidence="4" id="KW-1185">Reference proteome</keyword>
<feature type="transmembrane region" description="Helical" evidence="1">
    <location>
        <begin position="145"/>
        <end position="171"/>
    </location>
</feature>
<keyword evidence="1" id="KW-0812">Transmembrane</keyword>